<accession>A0A2K1QI81</accession>
<reference evidence="1 2" key="1">
    <citation type="submission" date="2017-06" db="EMBL/GenBank/DDBJ databases">
        <title>Draft genome sequence of a variant of Elsinoe murrayae.</title>
        <authorList>
            <person name="Cheng Q."/>
        </authorList>
    </citation>
    <scope>NUCLEOTIDE SEQUENCE [LARGE SCALE GENOMIC DNA]</scope>
    <source>
        <strain evidence="1 2">CQ-2017a</strain>
    </source>
</reference>
<evidence type="ECO:0000313" key="2">
    <source>
        <dbReference type="Proteomes" id="UP000243797"/>
    </source>
</evidence>
<name>A0A2K1QI81_9PEZI</name>
<dbReference type="EMBL" id="NKHZ01000085">
    <property type="protein sequence ID" value="PNS14553.1"/>
    <property type="molecule type" value="Genomic_DNA"/>
</dbReference>
<proteinExistence type="predicted"/>
<keyword evidence="2" id="KW-1185">Reference proteome</keyword>
<dbReference type="Pfam" id="PF13911">
    <property type="entry name" value="AhpC-TSA_2"/>
    <property type="match status" value="1"/>
</dbReference>
<dbReference type="PANTHER" id="PTHR28630">
    <property type="match status" value="1"/>
</dbReference>
<protein>
    <recommendedName>
        <fullName evidence="3">Thioredoxin-like protein AAED1</fullName>
    </recommendedName>
</protein>
<sequence length="213" mass="23090">MSWLISTDGTMTPEEQSALPSEKSIEKLLSLDVKAEDGSSVNFKSLVNDPSHPRVLVVFVRHFFCGFCEEYVRALMKDVPPATLSAATPPTKLVLIGCGDSTLISDYKKRTGCAYDMYADSSRATYDSLGFAVTLANNGRKQPEYSDRSFGSVVVSSFMANLTAGVTKLFSGGKTNQNGGELVWEGGELKFIHRMAGTTDHMGLPALKQQLGM</sequence>
<dbReference type="InterPro" id="IPR036249">
    <property type="entry name" value="Thioredoxin-like_sf"/>
</dbReference>
<dbReference type="CDD" id="cd02970">
    <property type="entry name" value="PRX_like2"/>
    <property type="match status" value="1"/>
</dbReference>
<organism evidence="1 2">
    <name type="scientific">Sphaceloma murrayae</name>
    <dbReference type="NCBI Taxonomy" id="2082308"/>
    <lineage>
        <taxon>Eukaryota</taxon>
        <taxon>Fungi</taxon>
        <taxon>Dikarya</taxon>
        <taxon>Ascomycota</taxon>
        <taxon>Pezizomycotina</taxon>
        <taxon>Dothideomycetes</taxon>
        <taxon>Dothideomycetidae</taxon>
        <taxon>Myriangiales</taxon>
        <taxon>Elsinoaceae</taxon>
        <taxon>Sphaceloma</taxon>
    </lineage>
</organism>
<dbReference type="Proteomes" id="UP000243797">
    <property type="component" value="Unassembled WGS sequence"/>
</dbReference>
<dbReference type="Gene3D" id="3.40.30.10">
    <property type="entry name" value="Glutaredoxin"/>
    <property type="match status" value="1"/>
</dbReference>
<dbReference type="AlphaFoldDB" id="A0A2K1QI81"/>
<gene>
    <name evidence="1" type="ORF">CAC42_2610</name>
</gene>
<evidence type="ECO:0000313" key="1">
    <source>
        <dbReference type="EMBL" id="PNS14553.1"/>
    </source>
</evidence>
<dbReference type="InterPro" id="IPR032801">
    <property type="entry name" value="PXL2A/B/C"/>
</dbReference>
<dbReference type="PANTHER" id="PTHR28630:SF3">
    <property type="entry name" value="PEROXIREDOXIN-LIKE 2C"/>
    <property type="match status" value="1"/>
</dbReference>
<dbReference type="OrthoDB" id="40334at2759"/>
<dbReference type="InParanoid" id="A0A2K1QI81"/>
<dbReference type="SUPFAM" id="SSF52833">
    <property type="entry name" value="Thioredoxin-like"/>
    <property type="match status" value="1"/>
</dbReference>
<evidence type="ECO:0008006" key="3">
    <source>
        <dbReference type="Google" id="ProtNLM"/>
    </source>
</evidence>
<comment type="caution">
    <text evidence="1">The sequence shown here is derived from an EMBL/GenBank/DDBJ whole genome shotgun (WGS) entry which is preliminary data.</text>
</comment>
<dbReference type="STRING" id="2082308.A0A2K1QI81"/>